<dbReference type="Gene3D" id="2.30.40.10">
    <property type="entry name" value="Urease, subunit C, domain 1"/>
    <property type="match status" value="1"/>
</dbReference>
<evidence type="ECO:0000313" key="6">
    <source>
        <dbReference type="EMBL" id="MDA3732145.1"/>
    </source>
</evidence>
<dbReference type="EMBL" id="JAQIFT010000045">
    <property type="protein sequence ID" value="MDA3732145.1"/>
    <property type="molecule type" value="Genomic_DNA"/>
</dbReference>
<protein>
    <submittedName>
        <fullName evidence="6">Amidohydrolase family protein</fullName>
    </submittedName>
</protein>
<keyword evidence="7" id="KW-1185">Reference proteome</keyword>
<dbReference type="InterPro" id="IPR011059">
    <property type="entry name" value="Metal-dep_hydrolase_composite"/>
</dbReference>
<keyword evidence="2" id="KW-0479">Metal-binding</keyword>
<dbReference type="PANTHER" id="PTHR11271:SF6">
    <property type="entry name" value="GUANINE DEAMINASE"/>
    <property type="match status" value="1"/>
</dbReference>
<accession>A0AA42DN95</accession>
<evidence type="ECO:0000313" key="7">
    <source>
        <dbReference type="Proteomes" id="UP001169242"/>
    </source>
</evidence>
<dbReference type="GO" id="GO:0005829">
    <property type="term" value="C:cytosol"/>
    <property type="evidence" value="ECO:0007669"/>
    <property type="project" value="TreeGrafter"/>
</dbReference>
<feature type="domain" description="Amidohydrolase-related" evidence="5">
    <location>
        <begin position="56"/>
        <end position="421"/>
    </location>
</feature>
<keyword evidence="4" id="KW-0862">Zinc</keyword>
<dbReference type="GO" id="GO:0008892">
    <property type="term" value="F:guanine deaminase activity"/>
    <property type="evidence" value="ECO:0007669"/>
    <property type="project" value="TreeGrafter"/>
</dbReference>
<dbReference type="Gene3D" id="3.20.20.140">
    <property type="entry name" value="Metal-dependent hydrolases"/>
    <property type="match status" value="1"/>
</dbReference>
<keyword evidence="3" id="KW-0378">Hydrolase</keyword>
<sequence length="421" mass="47436">MNFILRGSVCYSKSPTELVTLEKGYVVCKDNVCEGVYTEIPEAYKAYPVKDCGERIIIPGMADLHTHAPQYTFRGLGMDKELLDWLNAYTFPEEAKYEDEGYARQAYQKFASDLKQTTTTRACIFGTIHPHSTEILMEQLEATGLITYVGKVNMDQNAPDYLCESSAAESVIATEKWINTVQSKFKNTKPMITPRFVPSCSGELLEKLHDVQEKYQLPVQSHLSENMGEIQLVQELFPQSSCYADVYHQYGLIDKECKTVMAHCVYCSEEEMKLLKENQVYVAHCPESNANLASGIAPIRKYMEHHIPIGLGSDVAAGSKLSIFYAMQDAIVMSKMRWRLVDNSLAPLTFEEAFYLATKGGGSFFGKVGSFEPGYEFDAVILDDKNLETLLQLSIKERAERMMYLADDRNIVGKYVAGKEV</sequence>
<name>A0AA42DN95_9FIRM</name>
<dbReference type="GO" id="GO:0046098">
    <property type="term" value="P:guanine metabolic process"/>
    <property type="evidence" value="ECO:0007669"/>
    <property type="project" value="TreeGrafter"/>
</dbReference>
<evidence type="ECO:0000256" key="4">
    <source>
        <dbReference type="ARBA" id="ARBA00022833"/>
    </source>
</evidence>
<dbReference type="SUPFAM" id="SSF51556">
    <property type="entry name" value="Metallo-dependent hydrolases"/>
    <property type="match status" value="1"/>
</dbReference>
<evidence type="ECO:0000256" key="3">
    <source>
        <dbReference type="ARBA" id="ARBA00022801"/>
    </source>
</evidence>
<evidence type="ECO:0000256" key="1">
    <source>
        <dbReference type="ARBA" id="ARBA00001947"/>
    </source>
</evidence>
<gene>
    <name evidence="6" type="ORF">PBV87_11685</name>
</gene>
<comment type="caution">
    <text evidence="6">The sequence shown here is derived from an EMBL/GenBank/DDBJ whole genome shotgun (WGS) entry which is preliminary data.</text>
</comment>
<dbReference type="InterPro" id="IPR051607">
    <property type="entry name" value="Metallo-dep_hydrolases"/>
</dbReference>
<reference evidence="6" key="1">
    <citation type="journal article" date="2023" name="Int. J. Syst. Evol. Microbiol.">
        <title>&lt;i&gt;Holtiella tumoricola&lt;/i&gt; gen. nov. sp. nov., isolated from a human clinical sample.</title>
        <authorList>
            <person name="Allen-Vercoe E."/>
            <person name="Daigneault M.C."/>
            <person name="Vancuren S.J."/>
            <person name="Cochrane K."/>
            <person name="O'Neal L.L."/>
            <person name="Sankaranarayanan K."/>
            <person name="Lawson P.A."/>
        </authorList>
    </citation>
    <scope>NUCLEOTIDE SEQUENCE</scope>
    <source>
        <strain evidence="6">CC70A</strain>
    </source>
</reference>
<organism evidence="6 7">
    <name type="scientific">Holtiella tumoricola</name>
    <dbReference type="NCBI Taxonomy" id="3018743"/>
    <lineage>
        <taxon>Bacteria</taxon>
        <taxon>Bacillati</taxon>
        <taxon>Bacillota</taxon>
        <taxon>Clostridia</taxon>
        <taxon>Lachnospirales</taxon>
        <taxon>Cellulosilyticaceae</taxon>
        <taxon>Holtiella</taxon>
    </lineage>
</organism>
<dbReference type="Pfam" id="PF01979">
    <property type="entry name" value="Amidohydro_1"/>
    <property type="match status" value="1"/>
</dbReference>
<dbReference type="Proteomes" id="UP001169242">
    <property type="component" value="Unassembled WGS sequence"/>
</dbReference>
<dbReference type="SUPFAM" id="SSF51338">
    <property type="entry name" value="Composite domain of metallo-dependent hydrolases"/>
    <property type="match status" value="1"/>
</dbReference>
<evidence type="ECO:0000256" key="2">
    <source>
        <dbReference type="ARBA" id="ARBA00022723"/>
    </source>
</evidence>
<dbReference type="GO" id="GO:0008270">
    <property type="term" value="F:zinc ion binding"/>
    <property type="evidence" value="ECO:0007669"/>
    <property type="project" value="TreeGrafter"/>
</dbReference>
<dbReference type="PANTHER" id="PTHR11271">
    <property type="entry name" value="GUANINE DEAMINASE"/>
    <property type="match status" value="1"/>
</dbReference>
<dbReference type="InterPro" id="IPR006680">
    <property type="entry name" value="Amidohydro-rel"/>
</dbReference>
<evidence type="ECO:0000259" key="5">
    <source>
        <dbReference type="Pfam" id="PF01979"/>
    </source>
</evidence>
<dbReference type="AlphaFoldDB" id="A0AA42DN95"/>
<comment type="cofactor">
    <cofactor evidence="1">
        <name>Zn(2+)</name>
        <dbReference type="ChEBI" id="CHEBI:29105"/>
    </cofactor>
</comment>
<dbReference type="InterPro" id="IPR032466">
    <property type="entry name" value="Metal_Hydrolase"/>
</dbReference>
<proteinExistence type="predicted"/>